<keyword evidence="2" id="KW-1185">Reference proteome</keyword>
<sequence>MAKSKHKHRRQLPENFEIGDCTCLQLNLQGCLIVSEQNENGDWLLTLQITGITSERLEYSSGDNGLAPTTKLIPVLWATRGDELEVVVEVGARQRLQALGLSARQKEALRSNLASLPAGEAANLLKEFVEIKQKPVSSTGHLVNKNVEK</sequence>
<gene>
    <name evidence="1" type="ORF">Pr1d_35350</name>
</gene>
<dbReference type="KEGG" id="bgok:Pr1d_35350"/>
<accession>A0A5B9QQI3</accession>
<evidence type="ECO:0000313" key="2">
    <source>
        <dbReference type="Proteomes" id="UP000323917"/>
    </source>
</evidence>
<name>A0A5B9QQI3_9BACT</name>
<reference evidence="1 2" key="1">
    <citation type="submission" date="2019-08" db="EMBL/GenBank/DDBJ databases">
        <title>Deep-cultivation of Planctomycetes and their phenomic and genomic characterization uncovers novel biology.</title>
        <authorList>
            <person name="Wiegand S."/>
            <person name="Jogler M."/>
            <person name="Boedeker C."/>
            <person name="Pinto D."/>
            <person name="Vollmers J."/>
            <person name="Rivas-Marin E."/>
            <person name="Kohn T."/>
            <person name="Peeters S.H."/>
            <person name="Heuer A."/>
            <person name="Rast P."/>
            <person name="Oberbeckmann S."/>
            <person name="Bunk B."/>
            <person name="Jeske O."/>
            <person name="Meyerdierks A."/>
            <person name="Storesund J.E."/>
            <person name="Kallscheuer N."/>
            <person name="Luecker S."/>
            <person name="Lage O.M."/>
            <person name="Pohl T."/>
            <person name="Merkel B.J."/>
            <person name="Hornburger P."/>
            <person name="Mueller R.-W."/>
            <person name="Bruemmer F."/>
            <person name="Labrenz M."/>
            <person name="Spormann A.M."/>
            <person name="Op den Camp H."/>
            <person name="Overmann J."/>
            <person name="Amann R."/>
            <person name="Jetten M.S.M."/>
            <person name="Mascher T."/>
            <person name="Medema M.H."/>
            <person name="Devos D.P."/>
            <person name="Kaster A.-K."/>
            <person name="Ovreas L."/>
            <person name="Rohde M."/>
            <person name="Galperin M.Y."/>
            <person name="Jogler C."/>
        </authorList>
    </citation>
    <scope>NUCLEOTIDE SEQUENCE [LARGE SCALE GENOMIC DNA]</scope>
    <source>
        <strain evidence="1 2">Pr1d</strain>
    </source>
</reference>
<dbReference type="RefSeq" id="WP_148074599.1">
    <property type="nucleotide sequence ID" value="NZ_CP042913.1"/>
</dbReference>
<protein>
    <submittedName>
        <fullName evidence="1">Uncharacterized protein</fullName>
    </submittedName>
</protein>
<organism evidence="1 2">
    <name type="scientific">Bythopirellula goksoeyrii</name>
    <dbReference type="NCBI Taxonomy" id="1400387"/>
    <lineage>
        <taxon>Bacteria</taxon>
        <taxon>Pseudomonadati</taxon>
        <taxon>Planctomycetota</taxon>
        <taxon>Planctomycetia</taxon>
        <taxon>Pirellulales</taxon>
        <taxon>Lacipirellulaceae</taxon>
        <taxon>Bythopirellula</taxon>
    </lineage>
</organism>
<dbReference type="EMBL" id="CP042913">
    <property type="protein sequence ID" value="QEG36223.1"/>
    <property type="molecule type" value="Genomic_DNA"/>
</dbReference>
<proteinExistence type="predicted"/>
<evidence type="ECO:0000313" key="1">
    <source>
        <dbReference type="EMBL" id="QEG36223.1"/>
    </source>
</evidence>
<dbReference type="Proteomes" id="UP000323917">
    <property type="component" value="Chromosome"/>
</dbReference>
<dbReference type="AlphaFoldDB" id="A0A5B9QQI3"/>